<accession>A0A8I2YEG3</accession>
<name>A0A8I2YEG3_9AGAM</name>
<reference evidence="1" key="1">
    <citation type="submission" date="2021-03" db="EMBL/GenBank/DDBJ databases">
        <title>Evolutionary innovations through gain and loss of genes in the ectomycorrhizal Boletales.</title>
        <authorList>
            <person name="Wu G."/>
            <person name="Miyauchi S."/>
            <person name="Morin E."/>
            <person name="Yang Z.-L."/>
            <person name="Xu J."/>
            <person name="Martin F.M."/>
        </authorList>
    </citation>
    <scope>NUCLEOTIDE SEQUENCE</scope>
    <source>
        <strain evidence="1">BR01</strain>
    </source>
</reference>
<protein>
    <submittedName>
        <fullName evidence="1">Uncharacterized protein</fullName>
    </submittedName>
</protein>
<gene>
    <name evidence="1" type="ORF">JVT61DRAFT_12038</name>
</gene>
<comment type="caution">
    <text evidence="1">The sequence shown here is derived from an EMBL/GenBank/DDBJ whole genome shotgun (WGS) entry which is preliminary data.</text>
</comment>
<dbReference type="OrthoDB" id="2692163at2759"/>
<keyword evidence="2" id="KW-1185">Reference proteome</keyword>
<dbReference type="Proteomes" id="UP000683000">
    <property type="component" value="Unassembled WGS sequence"/>
</dbReference>
<proteinExistence type="predicted"/>
<dbReference type="EMBL" id="JAGFBS010000051">
    <property type="protein sequence ID" value="KAG6370425.1"/>
    <property type="molecule type" value="Genomic_DNA"/>
</dbReference>
<sequence>MAAVQKEMEGLINKLCLSVSFGSVFSYIDSCTDPTNAKMWFVDHPQEDLQGTSVVSQDTSGLASFSMQLLEAVAQDVAIWGWITDLDELVSAMYYAIMLMWGGGARGTKCDHLKHTVHGVGDQHIFVLNGLLGIATTYVKTQQIQGHGKPIVRTPCPSISRLVLFSLSVLYPVAAKLSAFIMKVEDAQTYLSYLFVHHGTILGSQWFSGILQHYTKKYLGTALGLRDYRQVMCSMLCCIAGTDYGQPDKDDHELAVIHAQFDHSVSVADAHYGIQGSNALATVSHTAVRSMQHVSIRWHVSLGHGHPSSPEDSCQQEGADATIRILEPLSNAVQETVWAHMQDFYNSTIPHWTSILQGFGLDLMSHISNTARQAPPLPPSQLSPLLLTPNSWIAFNRSIPARLFHSPALNKPS</sequence>
<organism evidence="1 2">
    <name type="scientific">Boletus reticuloceps</name>
    <dbReference type="NCBI Taxonomy" id="495285"/>
    <lineage>
        <taxon>Eukaryota</taxon>
        <taxon>Fungi</taxon>
        <taxon>Dikarya</taxon>
        <taxon>Basidiomycota</taxon>
        <taxon>Agaricomycotina</taxon>
        <taxon>Agaricomycetes</taxon>
        <taxon>Agaricomycetidae</taxon>
        <taxon>Boletales</taxon>
        <taxon>Boletineae</taxon>
        <taxon>Boletaceae</taxon>
        <taxon>Boletoideae</taxon>
        <taxon>Boletus</taxon>
    </lineage>
</organism>
<evidence type="ECO:0000313" key="2">
    <source>
        <dbReference type="Proteomes" id="UP000683000"/>
    </source>
</evidence>
<dbReference type="AlphaFoldDB" id="A0A8I2YEG3"/>
<evidence type="ECO:0000313" key="1">
    <source>
        <dbReference type="EMBL" id="KAG6370425.1"/>
    </source>
</evidence>